<dbReference type="PANTHER" id="PTHR27002">
    <property type="entry name" value="RECEPTOR-LIKE SERINE/THREONINE-PROTEIN KINASE SD1-8"/>
    <property type="match status" value="1"/>
</dbReference>
<dbReference type="AlphaFoldDB" id="A0AA88DJB0"/>
<accession>A0AA88DJB0</accession>
<dbReference type="GO" id="GO:0005524">
    <property type="term" value="F:ATP binding"/>
    <property type="evidence" value="ECO:0007669"/>
    <property type="project" value="UniProtKB-KW"/>
</dbReference>
<keyword evidence="2" id="KW-0808">Transferase</keyword>
<evidence type="ECO:0000256" key="2">
    <source>
        <dbReference type="ARBA" id="ARBA00022679"/>
    </source>
</evidence>
<keyword evidence="1" id="KW-0723">Serine/threonine-protein kinase</keyword>
<dbReference type="GO" id="GO:0004674">
    <property type="term" value="F:protein serine/threonine kinase activity"/>
    <property type="evidence" value="ECO:0007669"/>
    <property type="project" value="UniProtKB-KW"/>
</dbReference>
<dbReference type="InterPro" id="IPR011009">
    <property type="entry name" value="Kinase-like_dom_sf"/>
</dbReference>
<proteinExistence type="predicted"/>
<evidence type="ECO:0000256" key="3">
    <source>
        <dbReference type="ARBA" id="ARBA00022741"/>
    </source>
</evidence>
<comment type="caution">
    <text evidence="7">The sequence shown here is derived from an EMBL/GenBank/DDBJ whole genome shotgun (WGS) entry which is preliminary data.</text>
</comment>
<dbReference type="InterPro" id="IPR001245">
    <property type="entry name" value="Ser-Thr/Tyr_kinase_cat_dom"/>
</dbReference>
<gene>
    <name evidence="7" type="ORF">TIFTF001_018885</name>
</gene>
<dbReference type="EMBL" id="BTGU01000032">
    <property type="protein sequence ID" value="GMN49719.1"/>
    <property type="molecule type" value="Genomic_DNA"/>
</dbReference>
<name>A0AA88DJB0_FICCA</name>
<dbReference type="SUPFAM" id="SSF56112">
    <property type="entry name" value="Protein kinase-like (PK-like)"/>
    <property type="match status" value="1"/>
</dbReference>
<keyword evidence="5" id="KW-0067">ATP-binding</keyword>
<evidence type="ECO:0000313" key="8">
    <source>
        <dbReference type="Proteomes" id="UP001187192"/>
    </source>
</evidence>
<dbReference type="Gene3D" id="3.30.200.20">
    <property type="entry name" value="Phosphorylase Kinase, domain 1"/>
    <property type="match status" value="1"/>
</dbReference>
<keyword evidence="4" id="KW-0418">Kinase</keyword>
<protein>
    <recommendedName>
        <fullName evidence="6">Serine-threonine/tyrosine-protein kinase catalytic domain-containing protein</fullName>
    </recommendedName>
</protein>
<feature type="domain" description="Serine-threonine/tyrosine-protein kinase catalytic" evidence="6">
    <location>
        <begin position="94"/>
        <end position="155"/>
    </location>
</feature>
<dbReference type="PANTHER" id="PTHR27002:SF1095">
    <property type="entry name" value="G-TYPE LECTIN S-RECEPTOR-LIKE SERINE_THREONINE-PROTEIN KINASE RKS1"/>
    <property type="match status" value="1"/>
</dbReference>
<evidence type="ECO:0000256" key="5">
    <source>
        <dbReference type="ARBA" id="ARBA00022840"/>
    </source>
</evidence>
<organism evidence="7 8">
    <name type="scientific">Ficus carica</name>
    <name type="common">Common fig</name>
    <dbReference type="NCBI Taxonomy" id="3494"/>
    <lineage>
        <taxon>Eukaryota</taxon>
        <taxon>Viridiplantae</taxon>
        <taxon>Streptophyta</taxon>
        <taxon>Embryophyta</taxon>
        <taxon>Tracheophyta</taxon>
        <taxon>Spermatophyta</taxon>
        <taxon>Magnoliopsida</taxon>
        <taxon>eudicotyledons</taxon>
        <taxon>Gunneridae</taxon>
        <taxon>Pentapetalae</taxon>
        <taxon>rosids</taxon>
        <taxon>fabids</taxon>
        <taxon>Rosales</taxon>
        <taxon>Moraceae</taxon>
        <taxon>Ficeae</taxon>
        <taxon>Ficus</taxon>
    </lineage>
</organism>
<keyword evidence="8" id="KW-1185">Reference proteome</keyword>
<dbReference type="GO" id="GO:0005886">
    <property type="term" value="C:plasma membrane"/>
    <property type="evidence" value="ECO:0007669"/>
    <property type="project" value="TreeGrafter"/>
</dbReference>
<evidence type="ECO:0000256" key="1">
    <source>
        <dbReference type="ARBA" id="ARBA00022527"/>
    </source>
</evidence>
<sequence>MKANVRLPGLGAGNPTIRRSWRTLGPDYILPSHQCERRTGLDCAAHLLLQHITSPPAATYSDMSCSCRHWRRPPYCPLYRVTDTWHPSIGPIASGILSNGKEIAVKRLALCSGLGSEEFRNEVMLIAKLQHRNLVRILGRCFQKEERMIIYKYLPN</sequence>
<evidence type="ECO:0000313" key="7">
    <source>
        <dbReference type="EMBL" id="GMN49719.1"/>
    </source>
</evidence>
<keyword evidence="3" id="KW-0547">Nucleotide-binding</keyword>
<dbReference type="Pfam" id="PF07714">
    <property type="entry name" value="PK_Tyr_Ser-Thr"/>
    <property type="match status" value="1"/>
</dbReference>
<dbReference type="Proteomes" id="UP001187192">
    <property type="component" value="Unassembled WGS sequence"/>
</dbReference>
<reference evidence="7" key="1">
    <citation type="submission" date="2023-07" db="EMBL/GenBank/DDBJ databases">
        <title>draft genome sequence of fig (Ficus carica).</title>
        <authorList>
            <person name="Takahashi T."/>
            <person name="Nishimura K."/>
        </authorList>
    </citation>
    <scope>NUCLEOTIDE SEQUENCE</scope>
</reference>
<evidence type="ECO:0000256" key="4">
    <source>
        <dbReference type="ARBA" id="ARBA00022777"/>
    </source>
</evidence>
<evidence type="ECO:0000259" key="6">
    <source>
        <dbReference type="Pfam" id="PF07714"/>
    </source>
</evidence>